<dbReference type="InterPro" id="IPR013785">
    <property type="entry name" value="Aldolase_TIM"/>
</dbReference>
<dbReference type="GO" id="GO:0004789">
    <property type="term" value="F:thiamine-phosphate diphosphorylase activity"/>
    <property type="evidence" value="ECO:0007669"/>
    <property type="project" value="UniProtKB-UniRule"/>
</dbReference>
<dbReference type="GO" id="GO:0009228">
    <property type="term" value="P:thiamine biosynthetic process"/>
    <property type="evidence" value="ECO:0007669"/>
    <property type="project" value="UniProtKB-KW"/>
</dbReference>
<organism evidence="14 15">
    <name type="scientific">Treponema succinifaciens (strain ATCC 33096 / DSM 2489 / 6091)</name>
    <dbReference type="NCBI Taxonomy" id="869209"/>
    <lineage>
        <taxon>Bacteria</taxon>
        <taxon>Pseudomonadati</taxon>
        <taxon>Spirochaetota</taxon>
        <taxon>Spirochaetia</taxon>
        <taxon>Spirochaetales</taxon>
        <taxon>Treponemataceae</taxon>
        <taxon>Treponema</taxon>
    </lineage>
</organism>
<proteinExistence type="inferred from homology"/>
<dbReference type="InterPro" id="IPR034291">
    <property type="entry name" value="TMP_synthase"/>
</dbReference>
<dbReference type="STRING" id="869209.Tresu_0808"/>
<keyword evidence="4 10" id="KW-0479">Metal-binding</keyword>
<reference evidence="15" key="2">
    <citation type="submission" date="2011-04" db="EMBL/GenBank/DDBJ databases">
        <title>The complete genome of chromosome of Treponema succinifaciens DSM 2489.</title>
        <authorList>
            <person name="Lucas S."/>
            <person name="Copeland A."/>
            <person name="Lapidus A."/>
            <person name="Bruce D."/>
            <person name="Goodwin L."/>
            <person name="Pitluck S."/>
            <person name="Peters L."/>
            <person name="Kyrpides N."/>
            <person name="Mavromatis K."/>
            <person name="Ivanova N."/>
            <person name="Ovchinnikova G."/>
            <person name="Teshima H."/>
            <person name="Detter J.C."/>
            <person name="Tapia R."/>
            <person name="Han C."/>
            <person name="Land M."/>
            <person name="Hauser L."/>
            <person name="Markowitz V."/>
            <person name="Cheng J.-F."/>
            <person name="Hugenholtz P."/>
            <person name="Woyke T."/>
            <person name="Wu D."/>
            <person name="Gronow S."/>
            <person name="Wellnitz S."/>
            <person name="Brambilla E."/>
            <person name="Klenk H.-P."/>
            <person name="Eisen J.A."/>
        </authorList>
    </citation>
    <scope>NUCLEOTIDE SEQUENCE [LARGE SCALE GENOMIC DNA]</scope>
    <source>
        <strain evidence="15">ATCC 33096 / DSM 2489 / 6091</strain>
    </source>
</reference>
<evidence type="ECO:0000259" key="13">
    <source>
        <dbReference type="Pfam" id="PF02581"/>
    </source>
</evidence>
<dbReference type="AlphaFoldDB" id="F2NXC3"/>
<comment type="similarity">
    <text evidence="10 11">Belongs to the thiamine-phosphate synthase family.</text>
</comment>
<feature type="binding site" evidence="10">
    <location>
        <position position="98"/>
    </location>
    <ligand>
        <name>Mg(2+)</name>
        <dbReference type="ChEBI" id="CHEBI:18420"/>
    </ligand>
</feature>
<feature type="binding site" evidence="10">
    <location>
        <position position="146"/>
    </location>
    <ligand>
        <name>4-amino-2-methyl-5-(diphosphooxymethyl)pyrimidine</name>
        <dbReference type="ChEBI" id="CHEBI:57841"/>
    </ligand>
</feature>
<dbReference type="Proteomes" id="UP000006852">
    <property type="component" value="Chromosome"/>
</dbReference>
<dbReference type="SUPFAM" id="SSF51391">
    <property type="entry name" value="Thiamin phosphate synthase"/>
    <property type="match status" value="1"/>
</dbReference>
<comment type="catalytic activity">
    <reaction evidence="7 10 11">
        <text>4-methyl-5-(2-phosphooxyethyl)-thiazole + 4-amino-2-methyl-5-(diphosphooxymethyl)pyrimidine + H(+) = thiamine phosphate + diphosphate</text>
        <dbReference type="Rhea" id="RHEA:22328"/>
        <dbReference type="ChEBI" id="CHEBI:15378"/>
        <dbReference type="ChEBI" id="CHEBI:33019"/>
        <dbReference type="ChEBI" id="CHEBI:37575"/>
        <dbReference type="ChEBI" id="CHEBI:57841"/>
        <dbReference type="ChEBI" id="CHEBI:58296"/>
        <dbReference type="EC" id="2.5.1.3"/>
    </reaction>
</comment>
<dbReference type="HOGENOM" id="CLU_018272_3_2_12"/>
<dbReference type="eggNOG" id="COG0352">
    <property type="taxonomic scope" value="Bacteria"/>
</dbReference>
<comment type="cofactor">
    <cofactor evidence="10">
        <name>Mg(2+)</name>
        <dbReference type="ChEBI" id="CHEBI:18420"/>
    </cofactor>
    <text evidence="10">Binds 1 Mg(2+) ion per subunit.</text>
</comment>
<dbReference type="EMBL" id="CP002631">
    <property type="protein sequence ID" value="AEB13736.1"/>
    <property type="molecule type" value="Genomic_DNA"/>
</dbReference>
<comment type="catalytic activity">
    <reaction evidence="8 10 11">
        <text>2-(2-carboxy-4-methylthiazol-5-yl)ethyl phosphate + 4-amino-2-methyl-5-(diphosphooxymethyl)pyrimidine + 2 H(+) = thiamine phosphate + CO2 + diphosphate</text>
        <dbReference type="Rhea" id="RHEA:47848"/>
        <dbReference type="ChEBI" id="CHEBI:15378"/>
        <dbReference type="ChEBI" id="CHEBI:16526"/>
        <dbReference type="ChEBI" id="CHEBI:33019"/>
        <dbReference type="ChEBI" id="CHEBI:37575"/>
        <dbReference type="ChEBI" id="CHEBI:57841"/>
        <dbReference type="ChEBI" id="CHEBI:62890"/>
        <dbReference type="EC" id="2.5.1.3"/>
    </reaction>
</comment>
<evidence type="ECO:0000256" key="3">
    <source>
        <dbReference type="ARBA" id="ARBA00022679"/>
    </source>
</evidence>
<evidence type="ECO:0000256" key="9">
    <source>
        <dbReference type="ARBA" id="ARBA00047883"/>
    </source>
</evidence>
<reference evidence="14 15" key="1">
    <citation type="journal article" date="2011" name="Stand. Genomic Sci.">
        <title>Complete genome sequence of Treponema succinifaciens type strain (6091).</title>
        <authorList>
            <person name="Han C."/>
            <person name="Gronow S."/>
            <person name="Teshima H."/>
            <person name="Lapidus A."/>
            <person name="Nolan M."/>
            <person name="Lucas S."/>
            <person name="Hammon N."/>
            <person name="Deshpande S."/>
            <person name="Cheng J.F."/>
            <person name="Zeytun A."/>
            <person name="Tapia R."/>
            <person name="Goodwin L."/>
            <person name="Pitluck S."/>
            <person name="Liolios K."/>
            <person name="Pagani I."/>
            <person name="Ivanova N."/>
            <person name="Mavromatis K."/>
            <person name="Mikhailova N."/>
            <person name="Huntemann M."/>
            <person name="Pati A."/>
            <person name="Chen A."/>
            <person name="Palaniappan K."/>
            <person name="Land M."/>
            <person name="Hauser L."/>
            <person name="Brambilla E.M."/>
            <person name="Rohde M."/>
            <person name="Goker M."/>
            <person name="Woyke T."/>
            <person name="Bristow J."/>
            <person name="Eisen J.A."/>
            <person name="Markowitz V."/>
            <person name="Hugenholtz P."/>
            <person name="Kyrpides N.C."/>
            <person name="Klenk H.P."/>
            <person name="Detter J.C."/>
        </authorList>
    </citation>
    <scope>NUCLEOTIDE SEQUENCE [LARGE SCALE GENOMIC DNA]</scope>
    <source>
        <strain evidence="15">ATCC 33096 / DSM 2489 / 6091</strain>
    </source>
</reference>
<keyword evidence="3 10" id="KW-0808">Transferase</keyword>
<dbReference type="PANTHER" id="PTHR20857:SF23">
    <property type="entry name" value="THIAMINE BIOSYNTHETIC BIFUNCTIONAL ENZYME"/>
    <property type="match status" value="1"/>
</dbReference>
<evidence type="ECO:0000256" key="1">
    <source>
        <dbReference type="ARBA" id="ARBA00003814"/>
    </source>
</evidence>
<dbReference type="OrthoDB" id="9812206at2"/>
<name>F2NXC3_TRES6</name>
<feature type="binding site" evidence="10">
    <location>
        <position position="79"/>
    </location>
    <ligand>
        <name>Mg(2+)</name>
        <dbReference type="ChEBI" id="CHEBI:18420"/>
    </ligand>
</feature>
<dbReference type="CDD" id="cd00564">
    <property type="entry name" value="TMP_TenI"/>
    <property type="match status" value="1"/>
</dbReference>
<evidence type="ECO:0000256" key="10">
    <source>
        <dbReference type="HAMAP-Rule" id="MF_00097"/>
    </source>
</evidence>
<evidence type="ECO:0000313" key="14">
    <source>
        <dbReference type="EMBL" id="AEB13736.1"/>
    </source>
</evidence>
<comment type="catalytic activity">
    <reaction evidence="9 10 11">
        <text>2-[(2R,5Z)-2-carboxy-4-methylthiazol-5(2H)-ylidene]ethyl phosphate + 4-amino-2-methyl-5-(diphosphooxymethyl)pyrimidine + 2 H(+) = thiamine phosphate + CO2 + diphosphate</text>
        <dbReference type="Rhea" id="RHEA:47844"/>
        <dbReference type="ChEBI" id="CHEBI:15378"/>
        <dbReference type="ChEBI" id="CHEBI:16526"/>
        <dbReference type="ChEBI" id="CHEBI:33019"/>
        <dbReference type="ChEBI" id="CHEBI:37575"/>
        <dbReference type="ChEBI" id="CHEBI:57841"/>
        <dbReference type="ChEBI" id="CHEBI:62899"/>
        <dbReference type="EC" id="2.5.1.3"/>
    </reaction>
</comment>
<gene>
    <name evidence="10" type="primary">thiE</name>
    <name evidence="14" type="ordered locus">Tresu_0808</name>
</gene>
<feature type="binding site" evidence="10">
    <location>
        <position position="173"/>
    </location>
    <ligand>
        <name>2-[(2R,5Z)-2-carboxy-4-methylthiazol-5(2H)-ylidene]ethyl phosphate</name>
        <dbReference type="ChEBI" id="CHEBI:62899"/>
    </ligand>
</feature>
<dbReference type="Pfam" id="PF02581">
    <property type="entry name" value="TMP-TENI"/>
    <property type="match status" value="1"/>
</dbReference>
<keyword evidence="15" id="KW-1185">Reference proteome</keyword>
<comment type="pathway">
    <text evidence="2 10 12">Cofactor biosynthesis; thiamine diphosphate biosynthesis; thiamine phosphate from 4-amino-2-methyl-5-diphosphomethylpyrimidine and 4-methyl-5-(2-phosphoethyl)-thiazole: step 1/1.</text>
</comment>
<feature type="binding site" evidence="10">
    <location>
        <begin position="143"/>
        <end position="145"/>
    </location>
    <ligand>
        <name>2-[(2R,5Z)-2-carboxy-4-methylthiazol-5(2H)-ylidene]ethyl phosphate</name>
        <dbReference type="ChEBI" id="CHEBI:62899"/>
    </ligand>
</feature>
<keyword evidence="6 10" id="KW-0784">Thiamine biosynthesis</keyword>
<dbReference type="GO" id="GO:0000287">
    <property type="term" value="F:magnesium ion binding"/>
    <property type="evidence" value="ECO:0007669"/>
    <property type="project" value="UniProtKB-UniRule"/>
</dbReference>
<dbReference type="GO" id="GO:0005737">
    <property type="term" value="C:cytoplasm"/>
    <property type="evidence" value="ECO:0007669"/>
    <property type="project" value="TreeGrafter"/>
</dbReference>
<feature type="binding site" evidence="10">
    <location>
        <position position="78"/>
    </location>
    <ligand>
        <name>4-amino-2-methyl-5-(diphosphooxymethyl)pyrimidine</name>
        <dbReference type="ChEBI" id="CHEBI:57841"/>
    </ligand>
</feature>
<dbReference type="HAMAP" id="MF_00097">
    <property type="entry name" value="TMP_synthase"/>
    <property type="match status" value="1"/>
</dbReference>
<feature type="domain" description="Thiamine phosphate synthase/TenI" evidence="13">
    <location>
        <begin position="12"/>
        <end position="196"/>
    </location>
</feature>
<dbReference type="InterPro" id="IPR036206">
    <property type="entry name" value="ThiamineP_synth_sf"/>
</dbReference>
<evidence type="ECO:0000256" key="2">
    <source>
        <dbReference type="ARBA" id="ARBA00005165"/>
    </source>
</evidence>
<keyword evidence="5 10" id="KW-0460">Magnesium</keyword>
<comment type="function">
    <text evidence="1 10">Condenses 4-methyl-5-(beta-hydroxyethyl)thiazole monophosphate (THZ-P) and 2-methyl-4-amino-5-hydroxymethyl pyrimidine pyrophosphate (HMP-PP) to form thiamine monophosphate (TMP).</text>
</comment>
<dbReference type="Gene3D" id="3.20.20.70">
    <property type="entry name" value="Aldolase class I"/>
    <property type="match status" value="1"/>
</dbReference>
<evidence type="ECO:0000256" key="7">
    <source>
        <dbReference type="ARBA" id="ARBA00047334"/>
    </source>
</evidence>
<dbReference type="NCBIfam" id="TIGR00693">
    <property type="entry name" value="thiE"/>
    <property type="match status" value="1"/>
</dbReference>
<dbReference type="GO" id="GO:0009229">
    <property type="term" value="P:thiamine diphosphate biosynthetic process"/>
    <property type="evidence" value="ECO:0007669"/>
    <property type="project" value="UniProtKB-UniRule"/>
</dbReference>
<evidence type="ECO:0000256" key="12">
    <source>
        <dbReference type="RuleBase" id="RU004253"/>
    </source>
</evidence>
<dbReference type="UniPathway" id="UPA00060">
    <property type="reaction ID" value="UER00141"/>
</dbReference>
<evidence type="ECO:0000256" key="11">
    <source>
        <dbReference type="RuleBase" id="RU003826"/>
    </source>
</evidence>
<evidence type="ECO:0000256" key="8">
    <source>
        <dbReference type="ARBA" id="ARBA00047851"/>
    </source>
</evidence>
<feature type="binding site" evidence="10">
    <location>
        <begin position="46"/>
        <end position="50"/>
    </location>
    <ligand>
        <name>4-amino-2-methyl-5-(diphosphooxymethyl)pyrimidine</name>
        <dbReference type="ChEBI" id="CHEBI:57841"/>
    </ligand>
</feature>
<dbReference type="KEGG" id="tsu:Tresu_0808"/>
<evidence type="ECO:0000256" key="6">
    <source>
        <dbReference type="ARBA" id="ARBA00022977"/>
    </source>
</evidence>
<evidence type="ECO:0000256" key="4">
    <source>
        <dbReference type="ARBA" id="ARBA00022723"/>
    </source>
</evidence>
<dbReference type="FunFam" id="3.20.20.70:FF:000096">
    <property type="entry name" value="Thiamine-phosphate synthase"/>
    <property type="match status" value="1"/>
</dbReference>
<dbReference type="PANTHER" id="PTHR20857">
    <property type="entry name" value="THIAMINE-PHOSPHATE PYROPHOSPHORYLASE"/>
    <property type="match status" value="1"/>
</dbReference>
<feature type="binding site" evidence="10">
    <location>
        <begin position="193"/>
        <end position="194"/>
    </location>
    <ligand>
        <name>2-[(2R,5Z)-2-carboxy-4-methylthiazol-5(2H)-ylidene]ethyl phosphate</name>
        <dbReference type="ChEBI" id="CHEBI:62899"/>
    </ligand>
</feature>
<evidence type="ECO:0000313" key="15">
    <source>
        <dbReference type="Proteomes" id="UP000006852"/>
    </source>
</evidence>
<protein>
    <recommendedName>
        <fullName evidence="10">Thiamine-phosphate synthase</fullName>
        <shortName evidence="10">TP synthase</shortName>
        <shortName evidence="10">TPS</shortName>
        <ecNumber evidence="10">2.5.1.3</ecNumber>
    </recommendedName>
    <alternativeName>
        <fullName evidence="10">Thiamine-phosphate pyrophosphorylase</fullName>
        <shortName evidence="10">TMP pyrophosphorylase</shortName>
        <shortName evidence="10">TMP-PPase</shortName>
    </alternativeName>
</protein>
<dbReference type="EC" id="2.5.1.3" evidence="10"/>
<dbReference type="InterPro" id="IPR022998">
    <property type="entry name" value="ThiamineP_synth_TenI"/>
</dbReference>
<sequence length="223" mass="23955">MKSVELKTSLLLYAVTDRAWLGKNFCCETLSDAVFQAIEGGATLIQLREKELSEKEFLDEAFSIKEICASKKIPLIINDNVKIAKETDVCGVHIGQSDMELKEARKILGADKIIGVSCQTVEQALQAEKNGADYLGVGAVFSTSTKTDADNVPLSTLKEICSSVKIPVVAIGGISLQNMSQLKGSGIAGVSVISAIFAQQDIRSSTKELKSSAEKLFLSFIDC</sequence>
<evidence type="ECO:0000256" key="5">
    <source>
        <dbReference type="ARBA" id="ARBA00022842"/>
    </source>
</evidence>
<feature type="binding site" evidence="10">
    <location>
        <position position="117"/>
    </location>
    <ligand>
        <name>4-amino-2-methyl-5-(diphosphooxymethyl)pyrimidine</name>
        <dbReference type="ChEBI" id="CHEBI:57841"/>
    </ligand>
</feature>
<dbReference type="GeneID" id="302997984"/>
<dbReference type="RefSeq" id="WP_013701029.1">
    <property type="nucleotide sequence ID" value="NC_015385.1"/>
</dbReference>
<accession>F2NXC3</accession>